<keyword evidence="3" id="KW-0067">ATP-binding</keyword>
<dbReference type="InterPro" id="IPR006426">
    <property type="entry name" value="Asn_synth_AEB"/>
</dbReference>
<dbReference type="AlphaFoldDB" id="A0A1J5RZK4"/>
<dbReference type="Gene3D" id="3.40.50.620">
    <property type="entry name" value="HUPs"/>
    <property type="match status" value="2"/>
</dbReference>
<organism evidence="6">
    <name type="scientific">mine drainage metagenome</name>
    <dbReference type="NCBI Taxonomy" id="410659"/>
    <lineage>
        <taxon>unclassified sequences</taxon>
        <taxon>metagenomes</taxon>
        <taxon>ecological metagenomes</taxon>
    </lineage>
</organism>
<dbReference type="InterPro" id="IPR017932">
    <property type="entry name" value="GATase_2_dom"/>
</dbReference>
<comment type="similarity">
    <text evidence="1">Belongs to the asparagine synthetase family.</text>
</comment>
<keyword evidence="6" id="KW-0436">Ligase</keyword>
<name>A0A1J5RZK4_9ZZZZ</name>
<dbReference type="CDD" id="cd00712">
    <property type="entry name" value="AsnB"/>
    <property type="match status" value="1"/>
</dbReference>
<dbReference type="PIRSF" id="PIRSF001589">
    <property type="entry name" value="Asn_synthetase_glu-h"/>
    <property type="match status" value="1"/>
</dbReference>
<dbReference type="EC" id="6.3.5.4" evidence="6"/>
<evidence type="ECO:0000259" key="5">
    <source>
        <dbReference type="PROSITE" id="PS51278"/>
    </source>
</evidence>
<accession>A0A1J5RZK4</accession>
<dbReference type="GO" id="GO:0005524">
    <property type="term" value="F:ATP binding"/>
    <property type="evidence" value="ECO:0007669"/>
    <property type="project" value="UniProtKB-KW"/>
</dbReference>
<gene>
    <name evidence="6" type="primary">asnB_9</name>
    <name evidence="6" type="ORF">GALL_230340</name>
</gene>
<dbReference type="PANTHER" id="PTHR43284">
    <property type="entry name" value="ASPARAGINE SYNTHETASE (GLUTAMINE-HYDROLYZING)"/>
    <property type="match status" value="1"/>
</dbReference>
<evidence type="ECO:0000313" key="6">
    <source>
        <dbReference type="EMBL" id="OIQ94931.1"/>
    </source>
</evidence>
<keyword evidence="2" id="KW-0547">Nucleotide-binding</keyword>
<dbReference type="InterPro" id="IPR033738">
    <property type="entry name" value="AsnB_N"/>
</dbReference>
<dbReference type="SUPFAM" id="SSF56235">
    <property type="entry name" value="N-terminal nucleophile aminohydrolases (Ntn hydrolases)"/>
    <property type="match status" value="1"/>
</dbReference>
<protein>
    <submittedName>
        <fullName evidence="6">Asparagine synthetase 1</fullName>
        <ecNumber evidence="6">6.3.5.4</ecNumber>
    </submittedName>
</protein>
<dbReference type="GO" id="GO:0004066">
    <property type="term" value="F:asparagine synthase (glutamine-hydrolyzing) activity"/>
    <property type="evidence" value="ECO:0007669"/>
    <property type="project" value="UniProtKB-EC"/>
</dbReference>
<proteinExistence type="inferred from homology"/>
<dbReference type="Pfam" id="PF00733">
    <property type="entry name" value="Asn_synthase"/>
    <property type="match status" value="1"/>
</dbReference>
<evidence type="ECO:0000256" key="2">
    <source>
        <dbReference type="ARBA" id="ARBA00022741"/>
    </source>
</evidence>
<dbReference type="PANTHER" id="PTHR43284:SF1">
    <property type="entry name" value="ASPARAGINE SYNTHETASE"/>
    <property type="match status" value="1"/>
</dbReference>
<comment type="caution">
    <text evidence="6">The sequence shown here is derived from an EMBL/GenBank/DDBJ whole genome shotgun (WGS) entry which is preliminary data.</text>
</comment>
<dbReference type="InterPro" id="IPR029055">
    <property type="entry name" value="Ntn_hydrolases_N"/>
</dbReference>
<dbReference type="GO" id="GO:0006529">
    <property type="term" value="P:asparagine biosynthetic process"/>
    <property type="evidence" value="ECO:0007669"/>
    <property type="project" value="InterPro"/>
</dbReference>
<evidence type="ECO:0000256" key="4">
    <source>
        <dbReference type="ARBA" id="ARBA00022962"/>
    </source>
</evidence>
<dbReference type="InterPro" id="IPR001962">
    <property type="entry name" value="Asn_synthase"/>
</dbReference>
<dbReference type="Pfam" id="PF13537">
    <property type="entry name" value="GATase_7"/>
    <property type="match status" value="1"/>
</dbReference>
<keyword evidence="4" id="KW-0315">Glutamine amidotransferase</keyword>
<dbReference type="NCBIfam" id="TIGR01536">
    <property type="entry name" value="asn_synth_AEB"/>
    <property type="match status" value="1"/>
</dbReference>
<feature type="domain" description="Glutamine amidotransferase type-2" evidence="5">
    <location>
        <begin position="2"/>
        <end position="211"/>
    </location>
</feature>
<dbReference type="GO" id="GO:0005829">
    <property type="term" value="C:cytosol"/>
    <property type="evidence" value="ECO:0007669"/>
    <property type="project" value="TreeGrafter"/>
</dbReference>
<dbReference type="EMBL" id="MLJW01000176">
    <property type="protein sequence ID" value="OIQ94931.1"/>
    <property type="molecule type" value="Genomic_DNA"/>
</dbReference>
<dbReference type="SUPFAM" id="SSF52402">
    <property type="entry name" value="Adenine nucleotide alpha hydrolases-like"/>
    <property type="match status" value="1"/>
</dbReference>
<evidence type="ECO:0000256" key="1">
    <source>
        <dbReference type="ARBA" id="ARBA00005752"/>
    </source>
</evidence>
<dbReference type="InterPro" id="IPR051786">
    <property type="entry name" value="ASN_synthetase/amidase"/>
</dbReference>
<sequence>MCGIAGILSFRHPPALAEAQAMIGRLRHRGPDGRGFHRDGPVVLGHARLSIIDLEGGAQPLCNESGDIWVTFNGEIFNHVELRRELQAQGHRFATRSDTEVIVHLYEQHGDDFVQHLNGQFAIALWDARRQRLLLARDRVGIRPLFHTRVGGRLAFASEVKALFALPDVPRRLDVQALGELFTYWAPLSPHAVFEGIQSLGPGECMAVDAAGERTWRYWDWSFPTEPGEPYASADEAAEALRELPIDCVRLQLRADVPVGAYLSGGLDSSIVATLIRRYTDTPLRTFSLTFDDPEFDESAEQKVLVDHLGCEHTSLRCKQGDIAAAFARAIWHAEAPILRTAPAPLMLLSGHVRDAGYKVVLTGEGADEVFGGYDLFKEARVRRFMARQPRSAWRGALLDRLYPYLKHSPAASRALAQRFFADGAQHLGEPGFGHLPRWTTTRRTWQFFSPQVRERLAGWDALQTLAAQLPPEFARWAPLCQDQYIEARTLMSGYLLCSQGDRMAMAHSVEGRFPFLDHRLIAFANRLPPRYKLMGLTEKWLLKRAMAGLLPESIRVRTKQPYRAPDSQSFFERGRPVDDAAALLSPSSIADAGYFDPTAVAKLVDKCRAGRAIGFGDNMAFVGILSTMLLHAQFITAATPQAREDAMLAGP</sequence>
<reference evidence="6" key="1">
    <citation type="submission" date="2016-10" db="EMBL/GenBank/DDBJ databases">
        <title>Sequence of Gallionella enrichment culture.</title>
        <authorList>
            <person name="Poehlein A."/>
            <person name="Muehling M."/>
            <person name="Daniel R."/>
        </authorList>
    </citation>
    <scope>NUCLEOTIDE SEQUENCE</scope>
</reference>
<dbReference type="InterPro" id="IPR014729">
    <property type="entry name" value="Rossmann-like_a/b/a_fold"/>
</dbReference>
<dbReference type="Gene3D" id="3.60.20.10">
    <property type="entry name" value="Glutamine Phosphoribosylpyrophosphate, subunit 1, domain 1"/>
    <property type="match status" value="1"/>
</dbReference>
<dbReference type="CDD" id="cd01991">
    <property type="entry name" value="Asn_synthase_B_C"/>
    <property type="match status" value="1"/>
</dbReference>
<evidence type="ECO:0000256" key="3">
    <source>
        <dbReference type="ARBA" id="ARBA00022840"/>
    </source>
</evidence>
<dbReference type="PROSITE" id="PS51278">
    <property type="entry name" value="GATASE_TYPE_2"/>
    <property type="match status" value="1"/>
</dbReference>